<dbReference type="SUPFAM" id="SSF118001">
    <property type="entry name" value="YehU-like"/>
    <property type="match status" value="1"/>
</dbReference>
<dbReference type="HAMAP" id="MF_00690">
    <property type="entry name" value="UPF0270"/>
    <property type="match status" value="1"/>
</dbReference>
<protein>
    <recommendedName>
        <fullName evidence="2">UPF0270 protein NCTC11297_00101</fullName>
    </recommendedName>
</protein>
<dbReference type="InterPro" id="IPR036685">
    <property type="entry name" value="YehU-like_sf"/>
</dbReference>
<keyword evidence="3" id="KW-0670">Pyruvate</keyword>
<organism evidence="3 4">
    <name type="scientific">Avibacterium avium</name>
    <name type="common">Pasteurella avium</name>
    <dbReference type="NCBI Taxonomy" id="751"/>
    <lineage>
        <taxon>Bacteria</taxon>
        <taxon>Pseudomonadati</taxon>
        <taxon>Pseudomonadota</taxon>
        <taxon>Gammaproteobacteria</taxon>
        <taxon>Pasteurellales</taxon>
        <taxon>Pasteurellaceae</taxon>
        <taxon>Avibacterium</taxon>
    </lineage>
</organism>
<name>A0A379APV7_AVIAV</name>
<dbReference type="Gene3D" id="1.10.10.610">
    <property type="entry name" value="YehU-like"/>
    <property type="match status" value="1"/>
</dbReference>
<evidence type="ECO:0000256" key="2">
    <source>
        <dbReference type="HAMAP-Rule" id="MF_00690"/>
    </source>
</evidence>
<evidence type="ECO:0000313" key="4">
    <source>
        <dbReference type="Proteomes" id="UP000255098"/>
    </source>
</evidence>
<reference evidence="3 4" key="1">
    <citation type="submission" date="2018-06" db="EMBL/GenBank/DDBJ databases">
        <authorList>
            <consortium name="Pathogen Informatics"/>
            <person name="Doyle S."/>
        </authorList>
    </citation>
    <scope>NUCLEOTIDE SEQUENCE [LARGE SCALE GENOMIC DNA]</scope>
    <source>
        <strain evidence="4">NCTC 11297</strain>
    </source>
</reference>
<dbReference type="PIRSF" id="PIRSF006169">
    <property type="entry name" value="UCP006169"/>
    <property type="match status" value="1"/>
</dbReference>
<dbReference type="RefSeq" id="WP_115248578.1">
    <property type="nucleotide sequence ID" value="NZ_JBLOCS010000011.1"/>
</dbReference>
<comment type="similarity">
    <text evidence="1 2">Belongs to the UPF0270 family.</text>
</comment>
<evidence type="ECO:0000313" key="3">
    <source>
        <dbReference type="EMBL" id="SUB23113.1"/>
    </source>
</evidence>
<sequence length="74" mass="8747">MIIPWQDLEEETLINIAESFILREGTDYGEQELSLQQKTQNLLTNIRQGKAVIVWSELHESIDIKDKMDFFKHK</sequence>
<dbReference type="EMBL" id="UGSP01000001">
    <property type="protein sequence ID" value="SUB23113.1"/>
    <property type="molecule type" value="Genomic_DNA"/>
</dbReference>
<dbReference type="GeneID" id="300132327"/>
<gene>
    <name evidence="3" type="ORF">NCTC11297_00101</name>
</gene>
<evidence type="ECO:0000256" key="1">
    <source>
        <dbReference type="ARBA" id="ARBA00006450"/>
    </source>
</evidence>
<keyword evidence="4" id="KW-1185">Reference proteome</keyword>
<dbReference type="Proteomes" id="UP000255098">
    <property type="component" value="Unassembled WGS sequence"/>
</dbReference>
<proteinExistence type="inferred from homology"/>
<dbReference type="NCBIfam" id="NF003438">
    <property type="entry name" value="PRK04966.1"/>
    <property type="match status" value="1"/>
</dbReference>
<dbReference type="InterPro" id="IPR010648">
    <property type="entry name" value="UPF0270"/>
</dbReference>
<accession>A0A379APV7</accession>
<dbReference type="Pfam" id="PF06794">
    <property type="entry name" value="UPF0270"/>
    <property type="match status" value="1"/>
</dbReference>
<dbReference type="AlphaFoldDB" id="A0A379APV7"/>